<dbReference type="PANTHER" id="PTHR46825:SF11">
    <property type="entry name" value="PENICILLIN-BINDING PROTEIN 4"/>
    <property type="match status" value="1"/>
</dbReference>
<evidence type="ECO:0000313" key="5">
    <source>
        <dbReference type="Proteomes" id="UP000184241"/>
    </source>
</evidence>
<reference evidence="4 5" key="1">
    <citation type="submission" date="2016-11" db="EMBL/GenBank/DDBJ databases">
        <authorList>
            <person name="Jaros S."/>
            <person name="Januszkiewicz K."/>
            <person name="Wedrychowicz H."/>
        </authorList>
    </citation>
    <scope>NUCLEOTIDE SEQUENCE [LARGE SCALE GENOMIC DNA]</scope>
    <source>
        <strain evidence="4 5">DSM 6191</strain>
    </source>
</reference>
<evidence type="ECO:0000313" key="4">
    <source>
        <dbReference type="EMBL" id="SHI18767.1"/>
    </source>
</evidence>
<proteinExistence type="predicted"/>
<dbReference type="Proteomes" id="UP000184241">
    <property type="component" value="Unassembled WGS sequence"/>
</dbReference>
<feature type="domain" description="Beta-lactamase-related" evidence="3">
    <location>
        <begin position="8"/>
        <end position="339"/>
    </location>
</feature>
<organism evidence="4 5">
    <name type="scientific">Clostridium intestinale DSM 6191</name>
    <dbReference type="NCBI Taxonomy" id="1121320"/>
    <lineage>
        <taxon>Bacteria</taxon>
        <taxon>Bacillati</taxon>
        <taxon>Bacillota</taxon>
        <taxon>Clostridia</taxon>
        <taxon>Eubacteriales</taxon>
        <taxon>Clostridiaceae</taxon>
        <taxon>Clostridium</taxon>
    </lineage>
</organism>
<dbReference type="Gene3D" id="3.40.710.10">
    <property type="entry name" value="DD-peptidase/beta-lactamase superfamily"/>
    <property type="match status" value="1"/>
</dbReference>
<evidence type="ECO:0000256" key="2">
    <source>
        <dbReference type="ARBA" id="ARBA00023136"/>
    </source>
</evidence>
<gene>
    <name evidence="4" type="ORF">SAMN02745941_02546</name>
</gene>
<name>A0A1M5Z3C3_9CLOT</name>
<dbReference type="InterPro" id="IPR050491">
    <property type="entry name" value="AmpC-like"/>
</dbReference>
<comment type="subcellular location">
    <subcellularLocation>
        <location evidence="1">Membrane</location>
    </subcellularLocation>
</comment>
<accession>A0A1M5Z3C3</accession>
<dbReference type="SUPFAM" id="SSF56601">
    <property type="entry name" value="beta-lactamase/transpeptidase-like"/>
    <property type="match status" value="1"/>
</dbReference>
<evidence type="ECO:0000259" key="3">
    <source>
        <dbReference type="Pfam" id="PF00144"/>
    </source>
</evidence>
<dbReference type="AlphaFoldDB" id="A0A1M5Z3C3"/>
<evidence type="ECO:0000256" key="1">
    <source>
        <dbReference type="ARBA" id="ARBA00004370"/>
    </source>
</evidence>
<dbReference type="InterPro" id="IPR001466">
    <property type="entry name" value="Beta-lactam-related"/>
</dbReference>
<sequence length="358" mass="40899">MRNLDKLNKIIDEKEEKQEFSGVVLINEKGEKIFRKAYGYANRGWSIKNTLDTRFRIASVSKMFTSVAILQLIEKGQLNFETKAVEYLDLRDTKISNEVTVENLLTHTSGIGDYFDESLGDEEWEKMWTDFPIYKMRSNSDYLLLFINKDQINKPGEKYHYNGAGYILLGLIIEKASGISYFDYIRKNIFKKADMKNSDFLSLDKVCDRVAEGYEVIRDSNKNVIGLEKNIYTSTPDGAADGGATSTAYDLVKFMQALRNNTLLGEKMSEEIFTPKVIDEEANGARVYTWMYGYGNSFVLDIEGKNIIRCGHTGEEYGVSCRLYYYPEKDITVVILANQGWCAGNLGWDIHNALSETY</sequence>
<dbReference type="EMBL" id="FQXU01000007">
    <property type="protein sequence ID" value="SHI18767.1"/>
    <property type="molecule type" value="Genomic_DNA"/>
</dbReference>
<dbReference type="GO" id="GO:0016020">
    <property type="term" value="C:membrane"/>
    <property type="evidence" value="ECO:0007669"/>
    <property type="project" value="UniProtKB-SubCell"/>
</dbReference>
<dbReference type="InterPro" id="IPR012338">
    <property type="entry name" value="Beta-lactam/transpept-like"/>
</dbReference>
<dbReference type="RefSeq" id="WP_073019994.1">
    <property type="nucleotide sequence ID" value="NZ_FQXU01000007.1"/>
</dbReference>
<protein>
    <submittedName>
        <fullName evidence="4">CubicO group peptidase, beta-lactamase class C family</fullName>
    </submittedName>
</protein>
<dbReference type="Pfam" id="PF00144">
    <property type="entry name" value="Beta-lactamase"/>
    <property type="match status" value="1"/>
</dbReference>
<dbReference type="PANTHER" id="PTHR46825">
    <property type="entry name" value="D-ALANYL-D-ALANINE-CARBOXYPEPTIDASE/ENDOPEPTIDASE AMPH"/>
    <property type="match status" value="1"/>
</dbReference>
<keyword evidence="2" id="KW-0472">Membrane</keyword>